<comment type="catalytic activity">
    <reaction evidence="9 10">
        <text>uridine(1498) in 16S rRNA + S-adenosyl-L-methionine = N(3)-methyluridine(1498) in 16S rRNA + S-adenosyl-L-homocysteine + H(+)</text>
        <dbReference type="Rhea" id="RHEA:42920"/>
        <dbReference type="Rhea" id="RHEA-COMP:10283"/>
        <dbReference type="Rhea" id="RHEA-COMP:10284"/>
        <dbReference type="ChEBI" id="CHEBI:15378"/>
        <dbReference type="ChEBI" id="CHEBI:57856"/>
        <dbReference type="ChEBI" id="CHEBI:59789"/>
        <dbReference type="ChEBI" id="CHEBI:65315"/>
        <dbReference type="ChEBI" id="CHEBI:74502"/>
        <dbReference type="EC" id="2.1.1.193"/>
    </reaction>
</comment>
<dbReference type="Pfam" id="PF20260">
    <property type="entry name" value="PUA_4"/>
    <property type="match status" value="1"/>
</dbReference>
<gene>
    <name evidence="14" type="ORF">ENT60_00955</name>
    <name evidence="13" type="ORF">ENU28_03530</name>
</gene>
<dbReference type="PANTHER" id="PTHR30027:SF3">
    <property type="entry name" value="16S RRNA (URACIL(1498)-N(3))-METHYLTRANSFERASE"/>
    <property type="match status" value="1"/>
</dbReference>
<keyword evidence="7 10" id="KW-0949">S-adenosyl-L-methionine</keyword>
<dbReference type="InterPro" id="IPR006700">
    <property type="entry name" value="RsmE"/>
</dbReference>
<keyword evidence="5 10" id="KW-0489">Methyltransferase</keyword>
<dbReference type="GO" id="GO:0070042">
    <property type="term" value="F:rRNA (uridine-N3-)-methyltransferase activity"/>
    <property type="evidence" value="ECO:0007669"/>
    <property type="project" value="TreeGrafter"/>
</dbReference>
<evidence type="ECO:0000259" key="11">
    <source>
        <dbReference type="Pfam" id="PF04452"/>
    </source>
</evidence>
<evidence type="ECO:0000256" key="2">
    <source>
        <dbReference type="ARBA" id="ARBA00005528"/>
    </source>
</evidence>
<dbReference type="AlphaFoldDB" id="A0A7C4S105"/>
<evidence type="ECO:0000256" key="10">
    <source>
        <dbReference type="PIRNR" id="PIRNR015601"/>
    </source>
</evidence>
<keyword evidence="4 10" id="KW-0698">rRNA processing</keyword>
<name>A0A7C4S105_UNCW3</name>
<evidence type="ECO:0000256" key="8">
    <source>
        <dbReference type="ARBA" id="ARBA00025699"/>
    </source>
</evidence>
<dbReference type="InterPro" id="IPR046886">
    <property type="entry name" value="RsmE_MTase_dom"/>
</dbReference>
<dbReference type="Pfam" id="PF04452">
    <property type="entry name" value="Methyltrans_RNA"/>
    <property type="match status" value="1"/>
</dbReference>
<dbReference type="SUPFAM" id="SSF75217">
    <property type="entry name" value="alpha/beta knot"/>
    <property type="match status" value="1"/>
</dbReference>
<organism evidence="14">
    <name type="scientific">candidate division WOR-3 bacterium</name>
    <dbReference type="NCBI Taxonomy" id="2052148"/>
    <lineage>
        <taxon>Bacteria</taxon>
        <taxon>Bacteria division WOR-3</taxon>
    </lineage>
</organism>
<dbReference type="InterPro" id="IPR015947">
    <property type="entry name" value="PUA-like_sf"/>
</dbReference>
<dbReference type="InterPro" id="IPR029026">
    <property type="entry name" value="tRNA_m1G_MTases_N"/>
</dbReference>
<evidence type="ECO:0000256" key="3">
    <source>
        <dbReference type="ARBA" id="ARBA00022490"/>
    </source>
</evidence>
<evidence type="ECO:0000256" key="7">
    <source>
        <dbReference type="ARBA" id="ARBA00022691"/>
    </source>
</evidence>
<protein>
    <recommendedName>
        <fullName evidence="10">Ribosomal RNA small subunit methyltransferase E</fullName>
        <ecNumber evidence="10">2.1.1.193</ecNumber>
    </recommendedName>
</protein>
<dbReference type="GO" id="GO:0005737">
    <property type="term" value="C:cytoplasm"/>
    <property type="evidence" value="ECO:0007669"/>
    <property type="project" value="UniProtKB-SubCell"/>
</dbReference>
<evidence type="ECO:0000256" key="9">
    <source>
        <dbReference type="ARBA" id="ARBA00047944"/>
    </source>
</evidence>
<evidence type="ECO:0000256" key="4">
    <source>
        <dbReference type="ARBA" id="ARBA00022552"/>
    </source>
</evidence>
<comment type="function">
    <text evidence="8 10">Specifically methylates the N3 position of the uracil ring of uridine 1498 (m3U1498) in 16S rRNA. Acts on the fully assembled 30S ribosomal subunit.</text>
</comment>
<evidence type="ECO:0000259" key="12">
    <source>
        <dbReference type="Pfam" id="PF20260"/>
    </source>
</evidence>
<evidence type="ECO:0000313" key="14">
    <source>
        <dbReference type="EMBL" id="HGU47120.1"/>
    </source>
</evidence>
<dbReference type="EMBL" id="DSZH01000047">
    <property type="protein sequence ID" value="HGU47120.1"/>
    <property type="molecule type" value="Genomic_DNA"/>
</dbReference>
<keyword evidence="6 10" id="KW-0808">Transferase</keyword>
<dbReference type="InterPro" id="IPR046887">
    <property type="entry name" value="RsmE_PUA-like"/>
</dbReference>
<dbReference type="SUPFAM" id="SSF88697">
    <property type="entry name" value="PUA domain-like"/>
    <property type="match status" value="1"/>
</dbReference>
<keyword evidence="3 10" id="KW-0963">Cytoplasm</keyword>
<evidence type="ECO:0000256" key="1">
    <source>
        <dbReference type="ARBA" id="ARBA00004496"/>
    </source>
</evidence>
<dbReference type="EC" id="2.1.1.193" evidence="10"/>
<proteinExistence type="inferred from homology"/>
<evidence type="ECO:0000256" key="6">
    <source>
        <dbReference type="ARBA" id="ARBA00022679"/>
    </source>
</evidence>
<dbReference type="InterPro" id="IPR029028">
    <property type="entry name" value="Alpha/beta_knot_MTases"/>
</dbReference>
<feature type="domain" description="Ribosomal RNA small subunit methyltransferase E methyltransferase" evidence="11">
    <location>
        <begin position="80"/>
        <end position="240"/>
    </location>
</feature>
<comment type="caution">
    <text evidence="14">The sequence shown here is derived from an EMBL/GenBank/DDBJ whole genome shotgun (WGS) entry which is preliminary data.</text>
</comment>
<feature type="domain" description="Ribosomal RNA small subunit methyltransferase E PUA-like" evidence="12">
    <location>
        <begin position="25"/>
        <end position="72"/>
    </location>
</feature>
<dbReference type="GO" id="GO:0070475">
    <property type="term" value="P:rRNA base methylation"/>
    <property type="evidence" value="ECO:0007669"/>
    <property type="project" value="TreeGrafter"/>
</dbReference>
<dbReference type="PIRSF" id="PIRSF015601">
    <property type="entry name" value="MTase_slr0722"/>
    <property type="match status" value="1"/>
</dbReference>
<evidence type="ECO:0000313" key="13">
    <source>
        <dbReference type="EMBL" id="HGQ55521.1"/>
    </source>
</evidence>
<reference evidence="14" key="1">
    <citation type="journal article" date="2020" name="mSystems">
        <title>Genome- and Community-Level Interaction Insights into Carbon Utilization and Element Cycling Functions of Hydrothermarchaeota in Hydrothermal Sediment.</title>
        <authorList>
            <person name="Zhou Z."/>
            <person name="Liu Y."/>
            <person name="Xu W."/>
            <person name="Pan J."/>
            <person name="Luo Z.H."/>
            <person name="Li M."/>
        </authorList>
    </citation>
    <scope>NUCLEOTIDE SEQUENCE [LARGE SCALE GENOMIC DNA]</scope>
    <source>
        <strain evidence="14">SpSt-594</strain>
        <strain evidence="13">SpSt-655</strain>
    </source>
</reference>
<dbReference type="NCBIfam" id="TIGR00046">
    <property type="entry name" value="RsmE family RNA methyltransferase"/>
    <property type="match status" value="1"/>
</dbReference>
<comment type="similarity">
    <text evidence="2 10">Belongs to the RNA methyltransferase RsmE family.</text>
</comment>
<sequence>MKKDFLSCEIYFYPNSLEIGEEIIIKDEEAKHILKVMRHKVGDKIKLTDGYGYEYEFLITYTQKEKLKGKILNKRYLPREPNIAITLACSPLKGENTEIMLAKTTELGISGFLPVYFQNTIASLTENKLKRLKKIAISSLKTSAGTLLPKIYQPLSFSQLTENFSSFDLVLLAYENSETRLADIIENRDAIKNILLIIGPEGGFASEEIKKAKEKGAKFFTLGKRRLKSETAGIVAVSLILYEFNNI</sequence>
<accession>A0A7C4S105</accession>
<dbReference type="PANTHER" id="PTHR30027">
    <property type="entry name" value="RIBOSOMAL RNA SMALL SUBUNIT METHYLTRANSFERASE E"/>
    <property type="match status" value="1"/>
</dbReference>
<dbReference type="EMBL" id="DTBX01000124">
    <property type="protein sequence ID" value="HGQ55521.1"/>
    <property type="molecule type" value="Genomic_DNA"/>
</dbReference>
<dbReference type="CDD" id="cd18084">
    <property type="entry name" value="RsmE-like"/>
    <property type="match status" value="1"/>
</dbReference>
<evidence type="ECO:0000256" key="5">
    <source>
        <dbReference type="ARBA" id="ARBA00022603"/>
    </source>
</evidence>
<comment type="subcellular location">
    <subcellularLocation>
        <location evidence="1 10">Cytoplasm</location>
    </subcellularLocation>
</comment>
<dbReference type="Gene3D" id="3.40.1280.10">
    <property type="match status" value="1"/>
</dbReference>